<dbReference type="GO" id="GO:0016616">
    <property type="term" value="F:oxidoreductase activity, acting on the CH-OH group of donors, NAD or NADP as acceptor"/>
    <property type="evidence" value="ECO:0007669"/>
    <property type="project" value="InterPro"/>
</dbReference>
<evidence type="ECO:0000256" key="4">
    <source>
        <dbReference type="RuleBase" id="RU003719"/>
    </source>
</evidence>
<dbReference type="PANTHER" id="PTHR43333:SF1">
    <property type="entry name" value="D-ISOMER SPECIFIC 2-HYDROXYACID DEHYDROGENASE NAD-BINDING DOMAIN-CONTAINING PROTEIN"/>
    <property type="match status" value="1"/>
</dbReference>
<evidence type="ECO:0000313" key="8">
    <source>
        <dbReference type="Proteomes" id="UP000189761"/>
    </source>
</evidence>
<evidence type="ECO:0000256" key="1">
    <source>
        <dbReference type="ARBA" id="ARBA00005854"/>
    </source>
</evidence>
<dbReference type="RefSeq" id="WP_071975350.1">
    <property type="nucleotide sequence ID" value="NZ_CP065424.1"/>
</dbReference>
<proteinExistence type="inferred from homology"/>
<feature type="domain" description="D-isomer specific 2-hydroxyacid dehydrogenase NAD-binding" evidence="6">
    <location>
        <begin position="105"/>
        <end position="278"/>
    </location>
</feature>
<feature type="domain" description="D-isomer specific 2-hydroxyacid dehydrogenase catalytic" evidence="5">
    <location>
        <begin position="36"/>
        <end position="302"/>
    </location>
</feature>
<gene>
    <name evidence="7" type="ORF">BWZ43_12690</name>
</gene>
<accession>A0A8E2LDG7</accession>
<keyword evidence="8" id="KW-1185">Reference proteome</keyword>
<dbReference type="SUPFAM" id="SSF51735">
    <property type="entry name" value="NAD(P)-binding Rossmann-fold domains"/>
    <property type="match status" value="1"/>
</dbReference>
<reference evidence="7 8" key="1">
    <citation type="submission" date="2017-01" db="EMBL/GenBank/DDBJ databases">
        <title>Draft genome sequence of Bacillus oleronius.</title>
        <authorList>
            <person name="Allam M."/>
        </authorList>
    </citation>
    <scope>NUCLEOTIDE SEQUENCE [LARGE SCALE GENOMIC DNA]</scope>
    <source>
        <strain evidence="7 8">DSM 9356</strain>
    </source>
</reference>
<sequence length="316" mass="36048">MKCVFTFEPLEQLKIDLVASFPAVQFCFYENVTLAEQEMKSAEVIVTYGEDLVDEHIYQAEKLKWIMVTSAGLERMPLKAIKEKNILVTNARGIHKIPMAEFTLGIILSHAKGFQRLWENQKEAVWDKQTPLTEIHEQSLLIVGAGAIGQEIARLAKPFGMKIIGVNSRGNAIDHFDEMYTLETIHSILGSVDYIVSILPSTEETIHFYQPSDFESMKQSAVFINIGRGDVVQEEVLMTALNNQEISHAYLDVFEVEPLPKSHPFWKMSNVTVTPHISSTTMNYLPRALEIFRKNLHTYMNNDHEFINVIDPERGY</sequence>
<dbReference type="GO" id="GO:0051287">
    <property type="term" value="F:NAD binding"/>
    <property type="evidence" value="ECO:0007669"/>
    <property type="project" value="InterPro"/>
</dbReference>
<dbReference type="CDD" id="cd05300">
    <property type="entry name" value="2-Hacid_dh_1"/>
    <property type="match status" value="1"/>
</dbReference>
<dbReference type="FunFam" id="3.40.50.720:FF:000363">
    <property type="entry name" value="D-isomer specific 2-hydroxyacid dehydrogenase"/>
    <property type="match status" value="1"/>
</dbReference>
<organism evidence="7 8">
    <name type="scientific">Heyndrickxia oleronia</name>
    <dbReference type="NCBI Taxonomy" id="38875"/>
    <lineage>
        <taxon>Bacteria</taxon>
        <taxon>Bacillati</taxon>
        <taxon>Bacillota</taxon>
        <taxon>Bacilli</taxon>
        <taxon>Bacillales</taxon>
        <taxon>Bacillaceae</taxon>
        <taxon>Heyndrickxia</taxon>
    </lineage>
</organism>
<keyword evidence="3" id="KW-0520">NAD</keyword>
<protein>
    <submittedName>
        <fullName evidence="7">D-2-hydroxyacid dehydrogenase</fullName>
    </submittedName>
</protein>
<evidence type="ECO:0000256" key="2">
    <source>
        <dbReference type="ARBA" id="ARBA00023002"/>
    </source>
</evidence>
<keyword evidence="2 4" id="KW-0560">Oxidoreductase</keyword>
<dbReference type="AlphaFoldDB" id="A0A8E2LDG7"/>
<name>A0A8E2LDG7_9BACI</name>
<dbReference type="SUPFAM" id="SSF52283">
    <property type="entry name" value="Formate/glycerate dehydrogenase catalytic domain-like"/>
    <property type="match status" value="1"/>
</dbReference>
<dbReference type="Proteomes" id="UP000189761">
    <property type="component" value="Unassembled WGS sequence"/>
</dbReference>
<dbReference type="Pfam" id="PF02826">
    <property type="entry name" value="2-Hacid_dh_C"/>
    <property type="match status" value="1"/>
</dbReference>
<comment type="caution">
    <text evidence="7">The sequence shown here is derived from an EMBL/GenBank/DDBJ whole genome shotgun (WGS) entry which is preliminary data.</text>
</comment>
<dbReference type="InterPro" id="IPR036291">
    <property type="entry name" value="NAD(P)-bd_dom_sf"/>
</dbReference>
<evidence type="ECO:0000259" key="6">
    <source>
        <dbReference type="Pfam" id="PF02826"/>
    </source>
</evidence>
<evidence type="ECO:0000313" key="7">
    <source>
        <dbReference type="EMBL" id="OOP68035.1"/>
    </source>
</evidence>
<comment type="similarity">
    <text evidence="1 4">Belongs to the D-isomer specific 2-hydroxyacid dehydrogenase family.</text>
</comment>
<dbReference type="PANTHER" id="PTHR43333">
    <property type="entry name" value="2-HACID_DH_C DOMAIN-CONTAINING PROTEIN"/>
    <property type="match status" value="1"/>
</dbReference>
<dbReference type="InterPro" id="IPR006139">
    <property type="entry name" value="D-isomer_2_OHA_DH_cat_dom"/>
</dbReference>
<dbReference type="EMBL" id="MTLA01000141">
    <property type="protein sequence ID" value="OOP68035.1"/>
    <property type="molecule type" value="Genomic_DNA"/>
</dbReference>
<dbReference type="Gene3D" id="3.40.50.720">
    <property type="entry name" value="NAD(P)-binding Rossmann-like Domain"/>
    <property type="match status" value="2"/>
</dbReference>
<dbReference type="InterPro" id="IPR006140">
    <property type="entry name" value="D-isomer_DH_NAD-bd"/>
</dbReference>
<dbReference type="Pfam" id="PF00389">
    <property type="entry name" value="2-Hacid_dh"/>
    <property type="match status" value="1"/>
</dbReference>
<evidence type="ECO:0000259" key="5">
    <source>
        <dbReference type="Pfam" id="PF00389"/>
    </source>
</evidence>
<evidence type="ECO:0000256" key="3">
    <source>
        <dbReference type="ARBA" id="ARBA00023027"/>
    </source>
</evidence>